<dbReference type="AlphaFoldDB" id="A0A1I1Z4X0"/>
<name>A0A1I1Z4X0_9GAMM</name>
<accession>A0A1I1Z4X0</accession>
<keyword evidence="5" id="KW-0862">Zinc</keyword>
<dbReference type="Proteomes" id="UP000199477">
    <property type="component" value="Unassembled WGS sequence"/>
</dbReference>
<dbReference type="SUPFAM" id="SSF55486">
    <property type="entry name" value="Metalloproteases ('zincins'), catalytic domain"/>
    <property type="match status" value="1"/>
</dbReference>
<dbReference type="GO" id="GO:0046872">
    <property type="term" value="F:metal ion binding"/>
    <property type="evidence" value="ECO:0007669"/>
    <property type="project" value="UniProtKB-KW"/>
</dbReference>
<dbReference type="Gene3D" id="2.60.120.380">
    <property type="match status" value="1"/>
</dbReference>
<evidence type="ECO:0000256" key="5">
    <source>
        <dbReference type="ARBA" id="ARBA00022833"/>
    </source>
</evidence>
<feature type="domain" description="Peptidase C-terminal archaeal/bacterial" evidence="11">
    <location>
        <begin position="545"/>
        <end position="615"/>
    </location>
</feature>
<dbReference type="Pfam" id="PF04151">
    <property type="entry name" value="PPC"/>
    <property type="match status" value="1"/>
</dbReference>
<evidence type="ECO:0000259" key="12">
    <source>
        <dbReference type="Pfam" id="PF07504"/>
    </source>
</evidence>
<dbReference type="Pfam" id="PF01447">
    <property type="entry name" value="Peptidase_M4"/>
    <property type="match status" value="1"/>
</dbReference>
<dbReference type="GO" id="GO:0006508">
    <property type="term" value="P:proteolysis"/>
    <property type="evidence" value="ECO:0007669"/>
    <property type="project" value="UniProtKB-KW"/>
</dbReference>
<evidence type="ECO:0000313" key="14">
    <source>
        <dbReference type="Proteomes" id="UP000199477"/>
    </source>
</evidence>
<feature type="domain" description="FTP" evidence="12">
    <location>
        <begin position="53"/>
        <end position="95"/>
    </location>
</feature>
<feature type="domain" description="Peptidase M4" evidence="9">
    <location>
        <begin position="219"/>
        <end position="349"/>
    </location>
</feature>
<keyword evidence="6" id="KW-0482">Metalloprotease</keyword>
<keyword evidence="1" id="KW-0645">Protease</keyword>
<dbReference type="Pfam" id="PF07504">
    <property type="entry name" value="FTP"/>
    <property type="match status" value="1"/>
</dbReference>
<protein>
    <submittedName>
        <fullName evidence="13">Pseudolysin</fullName>
    </submittedName>
</protein>
<feature type="chain" id="PRO_5011543483" evidence="8">
    <location>
        <begin position="23"/>
        <end position="630"/>
    </location>
</feature>
<keyword evidence="3 8" id="KW-0732">Signal</keyword>
<evidence type="ECO:0000259" key="9">
    <source>
        <dbReference type="Pfam" id="PF01447"/>
    </source>
</evidence>
<dbReference type="Gene3D" id="3.10.450.40">
    <property type="match status" value="1"/>
</dbReference>
<gene>
    <name evidence="13" type="ORF">SAMN02799615_00620</name>
</gene>
<evidence type="ECO:0000256" key="1">
    <source>
        <dbReference type="ARBA" id="ARBA00022670"/>
    </source>
</evidence>
<evidence type="ECO:0000313" key="13">
    <source>
        <dbReference type="EMBL" id="SFE26856.1"/>
    </source>
</evidence>
<dbReference type="Pfam" id="PF02868">
    <property type="entry name" value="Peptidase_M4_C"/>
    <property type="match status" value="1"/>
</dbReference>
<evidence type="ECO:0000256" key="2">
    <source>
        <dbReference type="ARBA" id="ARBA00022723"/>
    </source>
</evidence>
<evidence type="ECO:0000256" key="8">
    <source>
        <dbReference type="SAM" id="SignalP"/>
    </source>
</evidence>
<dbReference type="Gene3D" id="3.10.450.490">
    <property type="match status" value="1"/>
</dbReference>
<feature type="domain" description="Peptidase M4 C-terminal" evidence="10">
    <location>
        <begin position="382"/>
        <end position="518"/>
    </location>
</feature>
<dbReference type="EMBL" id="FONH01000002">
    <property type="protein sequence ID" value="SFE26856.1"/>
    <property type="molecule type" value="Genomic_DNA"/>
</dbReference>
<evidence type="ECO:0000256" key="3">
    <source>
        <dbReference type="ARBA" id="ARBA00022729"/>
    </source>
</evidence>
<keyword evidence="2" id="KW-0479">Metal-binding</keyword>
<dbReference type="InterPro" id="IPR027268">
    <property type="entry name" value="Peptidase_M4/M1_CTD_sf"/>
</dbReference>
<dbReference type="PANTHER" id="PTHR33794">
    <property type="entry name" value="BACILLOLYSIN"/>
    <property type="match status" value="1"/>
</dbReference>
<evidence type="ECO:0000256" key="4">
    <source>
        <dbReference type="ARBA" id="ARBA00022801"/>
    </source>
</evidence>
<dbReference type="GO" id="GO:0004222">
    <property type="term" value="F:metalloendopeptidase activity"/>
    <property type="evidence" value="ECO:0007669"/>
    <property type="project" value="InterPro"/>
</dbReference>
<dbReference type="InterPro" id="IPR013856">
    <property type="entry name" value="Peptidase_M4_domain"/>
</dbReference>
<sequence length="630" mass="68626">MRHRNSYLIRMLLLAGVTTAEAAHVQNVRGVVLGKTPVEDLPAKLGLGPGNTFKAAASIQATQGTQVVRMQQHYKGVPIYGFTLAVERKADGRIRADGRLLQHAGSDLASVKPRLDESSAQATFSAVLPPMAPRSAGAKLHIYVDDSERARLAYLVYFNIDVPAISRPMAIVDANTGEIIKEWQGLARDADNTGTYNDWQWIKGDITLARGVGGNPRVGLYTYGREYPALAVTQDRKNCWLKNKYVVTYGLNEFGRPGPQKFACPYSPSYLAAANNAHHYAGVVVDMYRTWFGEPPVDLPVKIVANSSVPDGTSGWDGEAVHLGKDGNGRYAPAVLDLIAHEISHGFTEKHTNLYFPRPYLYFPRPYGLGKIPAHQEVEGAAAAVAEAFSDMAGEAAEFYSRGSNDFLVGAEIFEAKDDALRHMCNPTRDGKSIDHMKDYSPDLTPHQAAGVFNKAFCLLAKTDGWDTRKAFEVFYLANKVLWTPLDSAEEAVNGVENAARVKGYRKLDVTAAFADVGLSSEEIEELANGEPVAIKSGGRRSVKNYKIAVPPGARTLNISISGGKGNADLYVKHEALPTSFDSDCRLKLADNNETCSYNGSMSPAAGTYFVQVRGRKAYSGVVLMATWTY</sequence>
<evidence type="ECO:0000256" key="6">
    <source>
        <dbReference type="ARBA" id="ARBA00023049"/>
    </source>
</evidence>
<dbReference type="PANTHER" id="PTHR33794:SF1">
    <property type="entry name" value="BACILLOLYSIN"/>
    <property type="match status" value="1"/>
</dbReference>
<organism evidence="13 14">
    <name type="scientific">Dyella marensis</name>
    <dbReference type="NCBI Taxonomy" id="500610"/>
    <lineage>
        <taxon>Bacteria</taxon>
        <taxon>Pseudomonadati</taxon>
        <taxon>Pseudomonadota</taxon>
        <taxon>Gammaproteobacteria</taxon>
        <taxon>Lysobacterales</taxon>
        <taxon>Rhodanobacteraceae</taxon>
        <taxon>Dyella</taxon>
    </lineage>
</organism>
<keyword evidence="4" id="KW-0378">Hydrolase</keyword>
<dbReference type="InterPro" id="IPR007280">
    <property type="entry name" value="Peptidase_C_arc/bac"/>
</dbReference>
<dbReference type="Gene3D" id="1.10.390.10">
    <property type="entry name" value="Neutral Protease Domain 2"/>
    <property type="match status" value="1"/>
</dbReference>
<keyword evidence="7" id="KW-0865">Zymogen</keyword>
<dbReference type="InterPro" id="IPR050728">
    <property type="entry name" value="Zinc_Metalloprotease_M4"/>
</dbReference>
<dbReference type="STRING" id="500610.SAMN02799615_00620"/>
<proteinExistence type="predicted"/>
<reference evidence="14" key="1">
    <citation type="submission" date="2016-10" db="EMBL/GenBank/DDBJ databases">
        <authorList>
            <person name="Varghese N."/>
            <person name="Submissions S."/>
        </authorList>
    </citation>
    <scope>NUCLEOTIDE SEQUENCE [LARGE SCALE GENOMIC DNA]</scope>
    <source>
        <strain evidence="14">UNC178MFTsu3.1</strain>
    </source>
</reference>
<dbReference type="InterPro" id="IPR001570">
    <property type="entry name" value="Peptidase_M4_C_domain"/>
</dbReference>
<feature type="signal peptide" evidence="8">
    <location>
        <begin position="1"/>
        <end position="22"/>
    </location>
</feature>
<dbReference type="Gene3D" id="3.10.170.10">
    <property type="match status" value="1"/>
</dbReference>
<evidence type="ECO:0000259" key="10">
    <source>
        <dbReference type="Pfam" id="PF02868"/>
    </source>
</evidence>
<keyword evidence="14" id="KW-1185">Reference proteome</keyword>
<evidence type="ECO:0000259" key="11">
    <source>
        <dbReference type="Pfam" id="PF04151"/>
    </source>
</evidence>
<dbReference type="InterPro" id="IPR011096">
    <property type="entry name" value="FTP_domain"/>
</dbReference>
<dbReference type="RefSeq" id="WP_177218772.1">
    <property type="nucleotide sequence ID" value="NZ_FONH01000002.1"/>
</dbReference>
<evidence type="ECO:0000256" key="7">
    <source>
        <dbReference type="ARBA" id="ARBA00023145"/>
    </source>
</evidence>